<reference evidence="4" key="1">
    <citation type="journal article" date="2012" name="Mol. Plant Microbe Interact.">
        <title>A highly conserved effector in Fusarium oxysporum is required for full virulence on Arabidopsis.</title>
        <authorList>
            <person name="Thatcher L.F."/>
            <person name="Gardiner D.M."/>
            <person name="Kazan K."/>
            <person name="Manners J."/>
        </authorList>
    </citation>
    <scope>NUCLEOTIDE SEQUENCE [LARGE SCALE GENOMIC DNA]</scope>
    <source>
        <strain evidence="4">Fo5176</strain>
    </source>
</reference>
<protein>
    <recommendedName>
        <fullName evidence="3">C2H2-type domain-containing protein</fullName>
    </recommendedName>
</protein>
<dbReference type="PROSITE" id="PS00028">
    <property type="entry name" value="ZINC_FINGER_C2H2_1"/>
    <property type="match status" value="1"/>
</dbReference>
<dbReference type="PROSITE" id="PS50157">
    <property type="entry name" value="ZINC_FINGER_C2H2_2"/>
    <property type="match status" value="1"/>
</dbReference>
<accession>F9FHE6</accession>
<dbReference type="GO" id="GO:0008270">
    <property type="term" value="F:zinc ion binding"/>
    <property type="evidence" value="ECO:0007669"/>
    <property type="project" value="UniProtKB-KW"/>
</dbReference>
<keyword evidence="1" id="KW-0863">Zinc-finger</keyword>
<evidence type="ECO:0000256" key="2">
    <source>
        <dbReference type="SAM" id="MobiDB-lite"/>
    </source>
</evidence>
<dbReference type="OrthoDB" id="5399138at2759"/>
<dbReference type="EMBL" id="AFQF01001826">
    <property type="protein sequence ID" value="EGU83661.1"/>
    <property type="molecule type" value="Genomic_DNA"/>
</dbReference>
<feature type="compositionally biased region" description="Low complexity" evidence="2">
    <location>
        <begin position="301"/>
        <end position="323"/>
    </location>
</feature>
<organism evidence="4">
    <name type="scientific">Fusarium oxysporum (strain Fo5176)</name>
    <name type="common">Fusarium vascular wilt</name>
    <dbReference type="NCBI Taxonomy" id="660025"/>
    <lineage>
        <taxon>Eukaryota</taxon>
        <taxon>Fungi</taxon>
        <taxon>Dikarya</taxon>
        <taxon>Ascomycota</taxon>
        <taxon>Pezizomycotina</taxon>
        <taxon>Sordariomycetes</taxon>
        <taxon>Hypocreomycetidae</taxon>
        <taxon>Hypocreales</taxon>
        <taxon>Nectriaceae</taxon>
        <taxon>Fusarium</taxon>
        <taxon>Fusarium oxysporum species complex</taxon>
    </lineage>
</organism>
<name>F9FHE6_FUSOF</name>
<proteinExistence type="predicted"/>
<evidence type="ECO:0000256" key="1">
    <source>
        <dbReference type="PROSITE-ProRule" id="PRU00042"/>
    </source>
</evidence>
<evidence type="ECO:0000259" key="3">
    <source>
        <dbReference type="PROSITE" id="PS50157"/>
    </source>
</evidence>
<dbReference type="AlphaFoldDB" id="F9FHE6"/>
<dbReference type="SMART" id="SM00355">
    <property type="entry name" value="ZnF_C2H2"/>
    <property type="match status" value="3"/>
</dbReference>
<evidence type="ECO:0000313" key="4">
    <source>
        <dbReference type="EMBL" id="EGU83661.1"/>
    </source>
</evidence>
<dbReference type="STRING" id="660025.F9FHE6"/>
<feature type="region of interest" description="Disordered" evidence="2">
    <location>
        <begin position="62"/>
        <end position="91"/>
    </location>
</feature>
<feature type="compositionally biased region" description="Polar residues" evidence="2">
    <location>
        <begin position="283"/>
        <end position="292"/>
    </location>
</feature>
<feature type="domain" description="C2H2-type" evidence="3">
    <location>
        <begin position="347"/>
        <end position="375"/>
    </location>
</feature>
<sequence length="641" mass="71047">MALCVPLDLASDVNFKMMPAKYHSYLGAQVVRQSSGLCNWEIRTSASPGLIVRQTTSSLMESTDQPEKASEIPQFTGHGEGDTDLLPPSEHTYTQNGLATEFDNISGVTQHAFPILQQDNGDFEGQNRFSWQPQDLTQSSFDATTFSLENPTQPLDWPWQTLPSSWSLQDQNQDIWPHHLEAGLGEVPPIWELGQGTVSALQLPPNVQIQPNCLPRRRSRYLRNSALPIVSGSNPVQISGSGTLVESAMDPIQRWRNSPPETEAASLVAIADALRNNPLRAPASTSTGSLNSRRMDVRPGSTVSFTSGSSLSSGSATSASSVARRGRVSKRTRPNAAKGKAAEKRKFPCTFCCDSFKSKFDWARHEQSLHLSIKGWRCAPYGSVVVSAATGLSSCAYCGLADPTPTHMEDHDINLCRQTQIYSRKDHLIQHLRCIHHVQDPPPIESWKVEGPPVASNCGFCDLRMESWQERTDHLVSHFRKGKTMEDWRGDHGFEPGIAAQVTNAIPPYLIASESRTYAPFSAAAPNPTTAEHVQQITRSAEESFEAWNGLEMPPEAGEPMMSLQDKSFPELFAFHLGRFAQHQMRLGIIPTDKMFQDEARRLQFGTVDPLDDTVADNEEWLARFRNQHIGDSADNRDSQE</sequence>
<keyword evidence="1" id="KW-0862">Zinc</keyword>
<keyword evidence="1" id="KW-0479">Metal-binding</keyword>
<feature type="compositionally biased region" description="Basic residues" evidence="2">
    <location>
        <begin position="324"/>
        <end position="333"/>
    </location>
</feature>
<gene>
    <name evidence="4" type="ORF">FOXB_05825</name>
</gene>
<comment type="caution">
    <text evidence="4">The sequence shown here is derived from an EMBL/GenBank/DDBJ whole genome shotgun (WGS) entry which is preliminary data.</text>
</comment>
<feature type="region of interest" description="Disordered" evidence="2">
    <location>
        <begin position="279"/>
        <end position="340"/>
    </location>
</feature>
<dbReference type="InterPro" id="IPR013087">
    <property type="entry name" value="Znf_C2H2_type"/>
</dbReference>